<evidence type="ECO:0000313" key="1">
    <source>
        <dbReference type="EMBL" id="KAH3715987.1"/>
    </source>
</evidence>
<gene>
    <name evidence="1" type="ORF">DPMN_058703</name>
    <name evidence="2" type="ORF">DPMN_058731</name>
</gene>
<dbReference type="EMBL" id="JAIWYP010000013">
    <property type="protein sequence ID" value="KAH3715987.1"/>
    <property type="molecule type" value="Genomic_DNA"/>
</dbReference>
<reference evidence="1" key="1">
    <citation type="journal article" date="2019" name="bioRxiv">
        <title>The Genome of the Zebra Mussel, Dreissena polymorpha: A Resource for Invasive Species Research.</title>
        <authorList>
            <person name="McCartney M.A."/>
            <person name="Auch B."/>
            <person name="Kono T."/>
            <person name="Mallez S."/>
            <person name="Zhang Y."/>
            <person name="Obille A."/>
            <person name="Becker A."/>
            <person name="Abrahante J.E."/>
            <person name="Garbe J."/>
            <person name="Badalamenti J.P."/>
            <person name="Herman A."/>
            <person name="Mangelson H."/>
            <person name="Liachko I."/>
            <person name="Sullivan S."/>
            <person name="Sone E.D."/>
            <person name="Koren S."/>
            <person name="Silverstein K.A.T."/>
            <person name="Beckman K.B."/>
            <person name="Gohl D.M."/>
        </authorList>
    </citation>
    <scope>NUCLEOTIDE SEQUENCE</scope>
    <source>
        <strain evidence="1">Duluth1</strain>
        <tissue evidence="1">Whole animal</tissue>
    </source>
</reference>
<comment type="caution">
    <text evidence="1">The sequence shown here is derived from an EMBL/GenBank/DDBJ whole genome shotgun (WGS) entry which is preliminary data.</text>
</comment>
<evidence type="ECO:0000313" key="3">
    <source>
        <dbReference type="Proteomes" id="UP000828390"/>
    </source>
</evidence>
<dbReference type="Proteomes" id="UP000828390">
    <property type="component" value="Unassembled WGS sequence"/>
</dbReference>
<proteinExistence type="predicted"/>
<accession>A0A9D4C2K8</accession>
<dbReference type="EMBL" id="JAIWYP010000013">
    <property type="protein sequence ID" value="KAH3716015.1"/>
    <property type="molecule type" value="Genomic_DNA"/>
</dbReference>
<sequence length="106" mass="12100">MVQFLVIRLLAGLKWSCRELELTLHSLQHIVLCAEDTTPRLNSLILVCCSGLARIEPEVEGQDVLKHSPNLRAELDHIVFESKERQLCVVIYILHAELSFHALKNM</sequence>
<evidence type="ECO:0000313" key="2">
    <source>
        <dbReference type="EMBL" id="KAH3716015.1"/>
    </source>
</evidence>
<organism evidence="1 3">
    <name type="scientific">Dreissena polymorpha</name>
    <name type="common">Zebra mussel</name>
    <name type="synonym">Mytilus polymorpha</name>
    <dbReference type="NCBI Taxonomy" id="45954"/>
    <lineage>
        <taxon>Eukaryota</taxon>
        <taxon>Metazoa</taxon>
        <taxon>Spiralia</taxon>
        <taxon>Lophotrochozoa</taxon>
        <taxon>Mollusca</taxon>
        <taxon>Bivalvia</taxon>
        <taxon>Autobranchia</taxon>
        <taxon>Heteroconchia</taxon>
        <taxon>Euheterodonta</taxon>
        <taxon>Imparidentia</taxon>
        <taxon>Neoheterodontei</taxon>
        <taxon>Myida</taxon>
        <taxon>Dreissenoidea</taxon>
        <taxon>Dreissenidae</taxon>
        <taxon>Dreissena</taxon>
    </lineage>
</organism>
<reference evidence="1" key="2">
    <citation type="submission" date="2020-11" db="EMBL/GenBank/DDBJ databases">
        <authorList>
            <person name="McCartney M.A."/>
            <person name="Auch B."/>
            <person name="Kono T."/>
            <person name="Mallez S."/>
            <person name="Becker A."/>
            <person name="Gohl D.M."/>
            <person name="Silverstein K.A.T."/>
            <person name="Koren S."/>
            <person name="Bechman K.B."/>
            <person name="Herman A."/>
            <person name="Abrahante J.E."/>
            <person name="Garbe J."/>
        </authorList>
    </citation>
    <scope>NUCLEOTIDE SEQUENCE</scope>
    <source>
        <strain evidence="1">Duluth1</strain>
        <tissue evidence="1">Whole animal</tissue>
    </source>
</reference>
<dbReference type="AlphaFoldDB" id="A0A9D4C2K8"/>
<name>A0A9D4C2K8_DREPO</name>
<protein>
    <submittedName>
        <fullName evidence="1">Uncharacterized protein</fullName>
    </submittedName>
</protein>
<keyword evidence="3" id="KW-1185">Reference proteome</keyword>